<feature type="region of interest" description="Disordered" evidence="6">
    <location>
        <begin position="524"/>
        <end position="558"/>
    </location>
</feature>
<dbReference type="PROSITE" id="PS50179">
    <property type="entry name" value="VHS"/>
    <property type="match status" value="1"/>
</dbReference>
<dbReference type="RefSeq" id="XP_030550254.2">
    <property type="nucleotide sequence ID" value="XM_030694394.2"/>
</dbReference>
<evidence type="ECO:0000256" key="4">
    <source>
        <dbReference type="ARBA" id="ARBA00022927"/>
    </source>
</evidence>
<dbReference type="GO" id="GO:0043130">
    <property type="term" value="F:ubiquitin binding"/>
    <property type="evidence" value="ECO:0007669"/>
    <property type="project" value="InterPro"/>
</dbReference>
<dbReference type="CDD" id="cd14231">
    <property type="entry name" value="GAT_GGA-like_plant"/>
    <property type="match status" value="1"/>
</dbReference>
<dbReference type="CDD" id="cd03561">
    <property type="entry name" value="VHS"/>
    <property type="match status" value="1"/>
</dbReference>
<evidence type="ECO:0000256" key="6">
    <source>
        <dbReference type="SAM" id="MobiDB-lite"/>
    </source>
</evidence>
<reference evidence="10" key="2">
    <citation type="submission" date="2025-08" db="UniProtKB">
        <authorList>
            <consortium name="RefSeq"/>
        </authorList>
    </citation>
    <scope>IDENTIFICATION</scope>
    <source>
        <tissue evidence="10">Leaf</tissue>
    </source>
</reference>
<dbReference type="Proteomes" id="UP000827889">
    <property type="component" value="Chromosome 1"/>
</dbReference>
<feature type="compositionally biased region" description="Basic and acidic residues" evidence="6">
    <location>
        <begin position="318"/>
        <end position="329"/>
    </location>
</feature>
<accession>A0A8B8QSR7</accession>
<comment type="similarity">
    <text evidence="2">Belongs to the TOM1 family.</text>
</comment>
<dbReference type="GO" id="GO:0016020">
    <property type="term" value="C:membrane"/>
    <property type="evidence" value="ECO:0007669"/>
    <property type="project" value="UniProtKB-SubCell"/>
</dbReference>
<evidence type="ECO:0000256" key="5">
    <source>
        <dbReference type="ARBA" id="ARBA00023136"/>
    </source>
</evidence>
<dbReference type="Pfam" id="PF03127">
    <property type="entry name" value="GAT"/>
    <property type="match status" value="2"/>
</dbReference>
<feature type="domain" description="GAT" evidence="8">
    <location>
        <begin position="189"/>
        <end position="280"/>
    </location>
</feature>
<feature type="domain" description="GAT" evidence="8">
    <location>
        <begin position="379"/>
        <end position="470"/>
    </location>
</feature>
<evidence type="ECO:0000256" key="2">
    <source>
        <dbReference type="ARBA" id="ARBA00007708"/>
    </source>
</evidence>
<dbReference type="InterPro" id="IPR008942">
    <property type="entry name" value="ENTH_VHS"/>
</dbReference>
<comment type="subcellular location">
    <subcellularLocation>
        <location evidence="1">Membrane</location>
        <topology evidence="1">Peripheral membrane protein</topology>
    </subcellularLocation>
</comment>
<dbReference type="PROSITE" id="PS50909">
    <property type="entry name" value="GAT"/>
    <property type="match status" value="2"/>
</dbReference>
<name>A0A8B8QSR7_9MYRT</name>
<dbReference type="PANTHER" id="PTHR45898">
    <property type="entry name" value="TOM1-LIKE PROTEIN"/>
    <property type="match status" value="1"/>
</dbReference>
<dbReference type="PANTHER" id="PTHR45898:SF3">
    <property type="entry name" value="TOM1-LIKE PROTEIN 5"/>
    <property type="match status" value="1"/>
</dbReference>
<dbReference type="InterPro" id="IPR002014">
    <property type="entry name" value="VHS_dom"/>
</dbReference>
<feature type="region of interest" description="Disordered" evidence="6">
    <location>
        <begin position="318"/>
        <end position="342"/>
    </location>
</feature>
<dbReference type="SUPFAM" id="SSF48464">
    <property type="entry name" value="ENTH/VHS domain"/>
    <property type="match status" value="1"/>
</dbReference>
<keyword evidence="5" id="KW-0472">Membrane</keyword>
<evidence type="ECO:0000259" key="7">
    <source>
        <dbReference type="PROSITE" id="PS50179"/>
    </source>
</evidence>
<feature type="domain" description="VHS" evidence="7">
    <location>
        <begin position="9"/>
        <end position="138"/>
    </location>
</feature>
<dbReference type="GO" id="GO:0043328">
    <property type="term" value="P:protein transport to vacuole involved in ubiquitin-dependent protein catabolic process via the multivesicular body sorting pathway"/>
    <property type="evidence" value="ECO:0007669"/>
    <property type="project" value="InterPro"/>
</dbReference>
<gene>
    <name evidence="10" type="primary">LOC115755106</name>
</gene>
<dbReference type="Pfam" id="PF00790">
    <property type="entry name" value="VHS"/>
    <property type="match status" value="1"/>
</dbReference>
<proteinExistence type="inferred from homology"/>
<dbReference type="AlphaFoldDB" id="A0A8B8QSR7"/>
<feature type="compositionally biased region" description="Polar residues" evidence="6">
    <location>
        <begin position="524"/>
        <end position="534"/>
    </location>
</feature>
<evidence type="ECO:0000313" key="9">
    <source>
        <dbReference type="Proteomes" id="UP000827889"/>
    </source>
</evidence>
<feature type="compositionally biased region" description="Low complexity" evidence="6">
    <location>
        <begin position="331"/>
        <end position="340"/>
    </location>
</feature>
<keyword evidence="9" id="KW-1185">Reference proteome</keyword>
<dbReference type="InterPro" id="IPR004152">
    <property type="entry name" value="GAT_dom"/>
</dbReference>
<dbReference type="Gene3D" id="1.20.58.160">
    <property type="match status" value="2"/>
</dbReference>
<dbReference type="InterPro" id="IPR044836">
    <property type="entry name" value="TOL_plant"/>
</dbReference>
<dbReference type="GO" id="GO:0035091">
    <property type="term" value="F:phosphatidylinositol binding"/>
    <property type="evidence" value="ECO:0007669"/>
    <property type="project" value="InterPro"/>
</dbReference>
<dbReference type="SMART" id="SM00288">
    <property type="entry name" value="VHS"/>
    <property type="match status" value="1"/>
</dbReference>
<evidence type="ECO:0000256" key="3">
    <source>
        <dbReference type="ARBA" id="ARBA00022448"/>
    </source>
</evidence>
<dbReference type="Gene3D" id="1.25.40.90">
    <property type="match status" value="1"/>
</dbReference>
<protein>
    <submittedName>
        <fullName evidence="10">TOM1-like protein 5 isoform X1</fullName>
    </submittedName>
</protein>
<dbReference type="GeneID" id="115755106"/>
<keyword evidence="3" id="KW-0813">Transport</keyword>
<evidence type="ECO:0000256" key="1">
    <source>
        <dbReference type="ARBA" id="ARBA00004170"/>
    </source>
</evidence>
<sequence>MAAELVNAATSDKLNEMDWTKNIQICELVARDQRAAKDAIKAIKKRLGDKTPTSQLYAIMLLEMLMNNVGEYIHKQVIESGILPILVKIAKTKTDFSIQERIFHLLDATQSSLGGASGNFPRYFSAYQDLMSLGIQFPQQHQSAPSDPSVIQVNGSAPSASTFQAEKNIMSSQEEASARGNRLPHQPEVQCIPESSIIQKARNALEVLKEVMTTVDGQQTQHSLGAKDEFTLDLVEQCSFQKQRVMHLVLTSRDDNVVSQAIELNEQLQKVLERHDALLSARTGTSAHLTDCKPEEEEEAQQLFRRIRRGRACARFENEENSKQRHTLELSESSNSDQSSVRGIVYETSKPTRKADKNNVSNQEVAFASGNGLSQQPKVQCIPESSIIQKARNALEVLRDVLDNADGQQTQHPLGANNEFTLDLVEQCSFQKQRVMHLVLTSRDEKTVSQAIELNEQLQNLLDRYDALLSGQTGMAASNVDCEADEEEEPQQLVRRLRKGKNYVRPEDEESSMRSHTLDLLEQTNSRKQVNRQLKQPACTEPSESNGQLLPVAIPPPPAKHVEREKFFKENKLAGAAMAGQMRCLSLQNVDGSSSHSGNSNCSDKK</sequence>
<dbReference type="GO" id="GO:0005737">
    <property type="term" value="C:cytoplasm"/>
    <property type="evidence" value="ECO:0007669"/>
    <property type="project" value="UniProtKB-ARBA"/>
</dbReference>
<dbReference type="SUPFAM" id="SSF89009">
    <property type="entry name" value="GAT-like domain"/>
    <property type="match status" value="2"/>
</dbReference>
<dbReference type="InterPro" id="IPR038425">
    <property type="entry name" value="GAT_sf"/>
</dbReference>
<organism evidence="9 10">
    <name type="scientific">Rhodamnia argentea</name>
    <dbReference type="NCBI Taxonomy" id="178133"/>
    <lineage>
        <taxon>Eukaryota</taxon>
        <taxon>Viridiplantae</taxon>
        <taxon>Streptophyta</taxon>
        <taxon>Embryophyta</taxon>
        <taxon>Tracheophyta</taxon>
        <taxon>Spermatophyta</taxon>
        <taxon>Magnoliopsida</taxon>
        <taxon>eudicotyledons</taxon>
        <taxon>Gunneridae</taxon>
        <taxon>Pentapetalae</taxon>
        <taxon>rosids</taxon>
        <taxon>malvids</taxon>
        <taxon>Myrtales</taxon>
        <taxon>Myrtaceae</taxon>
        <taxon>Myrtoideae</taxon>
        <taxon>Myrteae</taxon>
        <taxon>Australasian group</taxon>
        <taxon>Rhodamnia</taxon>
    </lineage>
</organism>
<evidence type="ECO:0000259" key="8">
    <source>
        <dbReference type="PROSITE" id="PS50909"/>
    </source>
</evidence>
<evidence type="ECO:0000313" key="10">
    <source>
        <dbReference type="RefSeq" id="XP_030550254.2"/>
    </source>
</evidence>
<reference evidence="9" key="1">
    <citation type="submission" date="2025-05" db="UniProtKB">
        <authorList>
            <consortium name="RefSeq"/>
        </authorList>
    </citation>
    <scope>NUCLEOTIDE SEQUENCE [LARGE SCALE GENOMIC DNA]</scope>
</reference>
<keyword evidence="4" id="KW-0653">Protein transport</keyword>